<dbReference type="InterPro" id="IPR029062">
    <property type="entry name" value="Class_I_gatase-like"/>
</dbReference>
<dbReference type="PANTHER" id="PTHR12835">
    <property type="entry name" value="BIOTIN PROTEIN LIGASE"/>
    <property type="match status" value="1"/>
</dbReference>
<evidence type="ECO:0000313" key="2">
    <source>
        <dbReference type="EMBL" id="KAJ2852681.1"/>
    </source>
</evidence>
<dbReference type="OrthoDB" id="10250105at2759"/>
<proteinExistence type="predicted"/>
<dbReference type="CDD" id="cd03144">
    <property type="entry name" value="GATase1_ScBLP_like"/>
    <property type="match status" value="1"/>
</dbReference>
<feature type="domain" description="BPL/LPL catalytic" evidence="1">
    <location>
        <begin position="432"/>
        <end position="625"/>
    </location>
</feature>
<sequence length="701" mass="77446">MAGLNVLVYSGPGVSLNGHAYLLRTLRQFLGHRYAIITISPETLRTEPWESKAAMLVIPGGRDLPYMAEMNGEINQRIKAWVSKGGRYMGICAGGYYASSRCEFEPGTDKEVIGDRELAFYPGTCLGCAYPEFNYKSEEGARAVEATVDRSKFCVPESLWRSDPKAIRLHYNGGGFFVGAEDTNTKVLVRYPSDVTNPYDRSQQVNNPAAIVSCTVGKGIAVLSGLHIEYAWDFLAPSSYSKPYNRNLIPLMRNHDAFRRRLFGAILTHMKLAVDPNALDDQTDTAHSMRVPKVTPTFLAPARASGVSAVASTMYAFNKLATTQGSCSVGNIADRVFQDVADDIHVVTAVAGVGKRRVDPEYQKLVLQPDDIGPVSATEVKPDSRKHSMLVLCTSEALPDTNETPRFDMRAAIKYMQAMKAHTAGSWLMYSDTTRSTQTFFEKNPGLLAQLPDGTVNVATIQLAGRGRGRNAWISPVGCLQFTMLIRHPNMKQAPVVMMQYLMSLAIVESVKAQPGYENLPLRLKWPNDLYALHKPVEDSDDDSSSDPTYVKIGGILVNSSYKSGEFTLLFGCGINVANALPTTSINSVIRDYNNANGTRLETIPVERALALITAKFEELYRQFLTFGFKPLLDAYYRNWLHTDQEVVLTDRSYEKARVIGINALDGQLQVRSLSSPATVYSLQPDGNSFDMLRGLISRKV</sequence>
<protein>
    <submittedName>
        <fullName evidence="2">Biotin holocarboxylase synthetase</fullName>
    </submittedName>
</protein>
<dbReference type="Pfam" id="PF03099">
    <property type="entry name" value="BPL_LplA_LipB"/>
    <property type="match status" value="1"/>
</dbReference>
<organism evidence="2 3">
    <name type="scientific">Coemansia brasiliensis</name>
    <dbReference type="NCBI Taxonomy" id="2650707"/>
    <lineage>
        <taxon>Eukaryota</taxon>
        <taxon>Fungi</taxon>
        <taxon>Fungi incertae sedis</taxon>
        <taxon>Zoopagomycota</taxon>
        <taxon>Kickxellomycotina</taxon>
        <taxon>Kickxellomycetes</taxon>
        <taxon>Kickxellales</taxon>
        <taxon>Kickxellaceae</taxon>
        <taxon>Coemansia</taxon>
    </lineage>
</organism>
<dbReference type="AlphaFoldDB" id="A0A9W8IBJ0"/>
<dbReference type="PANTHER" id="PTHR12835:SF5">
    <property type="entry name" value="BIOTIN--PROTEIN LIGASE"/>
    <property type="match status" value="1"/>
</dbReference>
<dbReference type="GO" id="GO:0005737">
    <property type="term" value="C:cytoplasm"/>
    <property type="evidence" value="ECO:0007669"/>
    <property type="project" value="TreeGrafter"/>
</dbReference>
<gene>
    <name evidence="2" type="primary">BPL1</name>
    <name evidence="2" type="ORF">IWW36_000038</name>
</gene>
<dbReference type="InterPro" id="IPR019197">
    <property type="entry name" value="Biotin-prot_ligase_N"/>
</dbReference>
<dbReference type="Proteomes" id="UP001139887">
    <property type="component" value="Unassembled WGS sequence"/>
</dbReference>
<dbReference type="PROSITE" id="PS51733">
    <property type="entry name" value="BPL_LPL_CATALYTIC"/>
    <property type="match status" value="1"/>
</dbReference>
<dbReference type="Pfam" id="PF09825">
    <property type="entry name" value="BPL_N"/>
    <property type="match status" value="1"/>
</dbReference>
<dbReference type="SUPFAM" id="SSF52317">
    <property type="entry name" value="Class I glutamine amidotransferase-like"/>
    <property type="match status" value="1"/>
</dbReference>
<dbReference type="InterPro" id="IPR045864">
    <property type="entry name" value="aa-tRNA-synth_II/BPL/LPL"/>
</dbReference>
<evidence type="ECO:0000313" key="3">
    <source>
        <dbReference type="Proteomes" id="UP001139887"/>
    </source>
</evidence>
<dbReference type="SUPFAM" id="SSF55681">
    <property type="entry name" value="Class II aaRS and biotin synthetases"/>
    <property type="match status" value="1"/>
</dbReference>
<keyword evidence="3" id="KW-1185">Reference proteome</keyword>
<dbReference type="GO" id="GO:0004077">
    <property type="term" value="F:biotin--[biotin carboxyl-carrier protein] ligase activity"/>
    <property type="evidence" value="ECO:0007669"/>
    <property type="project" value="TreeGrafter"/>
</dbReference>
<name>A0A9W8IBJ0_9FUNG</name>
<reference evidence="2" key="1">
    <citation type="submission" date="2022-07" db="EMBL/GenBank/DDBJ databases">
        <title>Phylogenomic reconstructions and comparative analyses of Kickxellomycotina fungi.</title>
        <authorList>
            <person name="Reynolds N.K."/>
            <person name="Stajich J.E."/>
            <person name="Barry K."/>
            <person name="Grigoriev I.V."/>
            <person name="Crous P."/>
            <person name="Smith M.E."/>
        </authorList>
    </citation>
    <scope>NUCLEOTIDE SEQUENCE</scope>
    <source>
        <strain evidence="2">NRRL 1566</strain>
    </source>
</reference>
<accession>A0A9W8IBJ0</accession>
<dbReference type="Gene3D" id="3.30.930.10">
    <property type="entry name" value="Bira Bifunctional Protein, Domain 2"/>
    <property type="match status" value="1"/>
</dbReference>
<comment type="caution">
    <text evidence="2">The sequence shown here is derived from an EMBL/GenBank/DDBJ whole genome shotgun (WGS) entry which is preliminary data.</text>
</comment>
<dbReference type="EMBL" id="JANBUW010000001">
    <property type="protein sequence ID" value="KAJ2852681.1"/>
    <property type="molecule type" value="Genomic_DNA"/>
</dbReference>
<evidence type="ECO:0000259" key="1">
    <source>
        <dbReference type="PROSITE" id="PS51733"/>
    </source>
</evidence>
<dbReference type="InterPro" id="IPR004143">
    <property type="entry name" value="BPL_LPL_catalytic"/>
</dbReference>